<dbReference type="PANTHER" id="PTHR12040">
    <property type="entry name" value="ANTI-SILENCING PROTEIN 1"/>
    <property type="match status" value="1"/>
</dbReference>
<feature type="compositionally biased region" description="Polar residues" evidence="7">
    <location>
        <begin position="215"/>
        <end position="230"/>
    </location>
</feature>
<dbReference type="InterPro" id="IPR036747">
    <property type="entry name" value="ASF1-like_sf"/>
</dbReference>
<organism evidence="8 9">
    <name type="scientific">Babesia divergens</name>
    <dbReference type="NCBI Taxonomy" id="32595"/>
    <lineage>
        <taxon>Eukaryota</taxon>
        <taxon>Sar</taxon>
        <taxon>Alveolata</taxon>
        <taxon>Apicomplexa</taxon>
        <taxon>Aconoidasida</taxon>
        <taxon>Piroplasmida</taxon>
        <taxon>Babesiidae</taxon>
        <taxon>Babesia</taxon>
    </lineage>
</organism>
<reference evidence="8" key="2">
    <citation type="submission" date="2021-05" db="EMBL/GenBank/DDBJ databases">
        <authorList>
            <person name="Pain A."/>
        </authorList>
    </citation>
    <scope>NUCLEOTIDE SEQUENCE</scope>
    <source>
        <strain evidence="8">1802A</strain>
    </source>
</reference>
<evidence type="ECO:0000256" key="4">
    <source>
        <dbReference type="ARBA" id="ARBA00023163"/>
    </source>
</evidence>
<keyword evidence="6" id="KW-0539">Nucleus</keyword>
<dbReference type="GO" id="GO:0006335">
    <property type="term" value="P:DNA replication-dependent chromatin assembly"/>
    <property type="evidence" value="ECO:0007669"/>
    <property type="project" value="TreeGrafter"/>
</dbReference>
<dbReference type="AlphaFoldDB" id="A0AAD9LHW1"/>
<evidence type="ECO:0000256" key="2">
    <source>
        <dbReference type="ARBA" id="ARBA00006051"/>
    </source>
</evidence>
<dbReference type="InterPro" id="IPR006818">
    <property type="entry name" value="ASF1-like"/>
</dbReference>
<dbReference type="PANTHER" id="PTHR12040:SF0">
    <property type="entry name" value="HISTONE CHAPERONE ASF1"/>
    <property type="match status" value="1"/>
</dbReference>
<dbReference type="GO" id="GO:0005634">
    <property type="term" value="C:nucleus"/>
    <property type="evidence" value="ECO:0007669"/>
    <property type="project" value="UniProtKB-SubCell"/>
</dbReference>
<feature type="compositionally biased region" description="Acidic residues" evidence="7">
    <location>
        <begin position="194"/>
        <end position="208"/>
    </location>
</feature>
<keyword evidence="5" id="KW-0143">Chaperone</keyword>
<gene>
    <name evidence="8" type="ORF">X943_001015</name>
</gene>
<comment type="caution">
    <text evidence="8">The sequence shown here is derived from an EMBL/GenBank/DDBJ whole genome shotgun (WGS) entry which is preliminary data.</text>
</comment>
<dbReference type="InterPro" id="IPR017282">
    <property type="entry name" value="Hist_deposition_Asf1"/>
</dbReference>
<dbReference type="GO" id="GO:0042393">
    <property type="term" value="F:histone binding"/>
    <property type="evidence" value="ECO:0007669"/>
    <property type="project" value="InterPro"/>
</dbReference>
<name>A0AAD9LHW1_BABDI</name>
<dbReference type="GO" id="GO:0006334">
    <property type="term" value="P:nucleosome assembly"/>
    <property type="evidence" value="ECO:0007669"/>
    <property type="project" value="InterPro"/>
</dbReference>
<comment type="similarity">
    <text evidence="2">Belongs to the ASF1 family.</text>
</comment>
<keyword evidence="4" id="KW-0804">Transcription</keyword>
<protein>
    <submittedName>
        <fullName evidence="8">Anti-silencing protein, ASF1-like family protein</fullName>
    </submittedName>
</protein>
<sequence length="281" mass="31152">MSLINVTNITVGNNVCPVTSPLVFQIEFECLEDLKNDVEWKIIYVTSDGTGYVEGNRQSADMMECRDGEIVLDAVCLGPVYRGILEFEFRVAPPDFSRMNPHGILGMQAILVTASYCDQEFIRIGYYTNNCYDDHLLRECPPDEPIIEKMVRCIIEEPRVTRFPIRWDGDTLVDPEGNDLSSVIHDGVSSDEDKAGEDEAKEPEDANTAEDKGVTSDNAESVSNAQQDTTAPEIEGEKQLSCDSVKRTICEVGGFQAEGESKLRCVSKLIEMPTCTSISDV</sequence>
<dbReference type="GO" id="GO:0006337">
    <property type="term" value="P:nucleosome disassembly"/>
    <property type="evidence" value="ECO:0007669"/>
    <property type="project" value="InterPro"/>
</dbReference>
<evidence type="ECO:0000256" key="1">
    <source>
        <dbReference type="ARBA" id="ARBA00004123"/>
    </source>
</evidence>
<comment type="subcellular location">
    <subcellularLocation>
        <location evidence="1">Nucleus</location>
    </subcellularLocation>
</comment>
<keyword evidence="9" id="KW-1185">Reference proteome</keyword>
<feature type="region of interest" description="Disordered" evidence="7">
    <location>
        <begin position="174"/>
        <end position="240"/>
    </location>
</feature>
<evidence type="ECO:0000256" key="6">
    <source>
        <dbReference type="ARBA" id="ARBA00023242"/>
    </source>
</evidence>
<evidence type="ECO:0000256" key="5">
    <source>
        <dbReference type="ARBA" id="ARBA00023186"/>
    </source>
</evidence>
<dbReference type="Proteomes" id="UP001195914">
    <property type="component" value="Unassembled WGS sequence"/>
</dbReference>
<reference evidence="8" key="1">
    <citation type="journal article" date="2014" name="Nucleic Acids Res.">
        <title>The evolutionary dynamics of variant antigen genes in Babesia reveal a history of genomic innovation underlying host-parasite interaction.</title>
        <authorList>
            <person name="Jackson A.P."/>
            <person name="Otto T.D."/>
            <person name="Darby A."/>
            <person name="Ramaprasad A."/>
            <person name="Xia D."/>
            <person name="Echaide I.E."/>
            <person name="Farber M."/>
            <person name="Gahlot S."/>
            <person name="Gamble J."/>
            <person name="Gupta D."/>
            <person name="Gupta Y."/>
            <person name="Jackson L."/>
            <person name="Malandrin L."/>
            <person name="Malas T.B."/>
            <person name="Moussa E."/>
            <person name="Nair M."/>
            <person name="Reid A.J."/>
            <person name="Sanders M."/>
            <person name="Sharma J."/>
            <person name="Tracey A."/>
            <person name="Quail M.A."/>
            <person name="Weir W."/>
            <person name="Wastling J.M."/>
            <person name="Hall N."/>
            <person name="Willadsen P."/>
            <person name="Lingelbach K."/>
            <person name="Shiels B."/>
            <person name="Tait A."/>
            <person name="Berriman M."/>
            <person name="Allred D.R."/>
            <person name="Pain A."/>
        </authorList>
    </citation>
    <scope>NUCLEOTIDE SEQUENCE</scope>
    <source>
        <strain evidence="8">1802A</strain>
    </source>
</reference>
<evidence type="ECO:0000313" key="8">
    <source>
        <dbReference type="EMBL" id="KAK1937328.1"/>
    </source>
</evidence>
<dbReference type="Pfam" id="PF04729">
    <property type="entry name" value="ASF1_hist_chap"/>
    <property type="match status" value="1"/>
</dbReference>
<dbReference type="GO" id="GO:0000785">
    <property type="term" value="C:chromatin"/>
    <property type="evidence" value="ECO:0007669"/>
    <property type="project" value="TreeGrafter"/>
</dbReference>
<evidence type="ECO:0000256" key="7">
    <source>
        <dbReference type="SAM" id="MobiDB-lite"/>
    </source>
</evidence>
<dbReference type="PIRSF" id="PIRSF037759">
    <property type="entry name" value="Histone_Asf1"/>
    <property type="match status" value="1"/>
</dbReference>
<evidence type="ECO:0000256" key="3">
    <source>
        <dbReference type="ARBA" id="ARBA00023015"/>
    </source>
</evidence>
<proteinExistence type="inferred from homology"/>
<dbReference type="EMBL" id="JAHBMH010000033">
    <property type="protein sequence ID" value="KAK1937328.1"/>
    <property type="molecule type" value="Genomic_DNA"/>
</dbReference>
<evidence type="ECO:0000313" key="9">
    <source>
        <dbReference type="Proteomes" id="UP001195914"/>
    </source>
</evidence>
<dbReference type="Gene3D" id="2.60.40.1490">
    <property type="entry name" value="Histone chaperone ASF1-like"/>
    <property type="match status" value="1"/>
</dbReference>
<dbReference type="SUPFAM" id="SSF101546">
    <property type="entry name" value="ASF1-like"/>
    <property type="match status" value="1"/>
</dbReference>
<accession>A0AAD9LHW1</accession>
<keyword evidence="3" id="KW-0805">Transcription regulation</keyword>